<feature type="compositionally biased region" description="Polar residues" evidence="8">
    <location>
        <begin position="12"/>
        <end position="28"/>
    </location>
</feature>
<sequence length="490" mass="56834">MEYSDDDMDFSVDNNPFAGSNHCFSSGIRSIDENNGSESERDNDSESDDDNDGNDNDDIDNTNITAIEEDTTTTATEITNISITTFEIIKDTVYYKIQNTNNNTHVLRRYNDFKSLRNYLCKFYPYLFIPPIPEKHSISRFFKNPFHYKNDISIIELRIRLLNYFIKRIINNKKLSISDIWCKFIDPYIDNWLSVLNSPPFTNLSTNSLLLIQTQNPTKPSPYFSFIPIPPLNLLKKFQNELNDEVFKNLENILKIIHKISINLESKIKDIIHCLNGLRGNMVELGGFLNIFSILENQNINIENFGNKIDLNFLNIEVLINNLIILFKEPLIIIKNSISYMLQMLHFRKLKELQLIYFKNIILQKQVKLKSLIKKLNPIDPIPINKKSSSPSINLAISNMNNQSTISISRSPEAKKLLINEIKLLNNELNNLLPCFKLLNNDVKFLSINVERSVNNEFTEILNLFSNVMNNWAGTEYGDYLKKCTEVWSK</sequence>
<keyword evidence="5" id="KW-0653">Protein transport</keyword>
<dbReference type="InterPro" id="IPR001683">
    <property type="entry name" value="PX_dom"/>
</dbReference>
<evidence type="ECO:0000256" key="4">
    <source>
        <dbReference type="ARBA" id="ARBA00022753"/>
    </source>
</evidence>
<dbReference type="GO" id="GO:0015031">
    <property type="term" value="P:protein transport"/>
    <property type="evidence" value="ECO:0007669"/>
    <property type="project" value="UniProtKB-KW"/>
</dbReference>
<keyword evidence="4" id="KW-0967">Endosome</keyword>
<accession>A0AAV5R723</accession>
<feature type="compositionally biased region" description="Acidic residues" evidence="8">
    <location>
        <begin position="1"/>
        <end position="10"/>
    </location>
</feature>
<keyword evidence="3" id="KW-0813">Transport</keyword>
<feature type="compositionally biased region" description="Acidic residues" evidence="8">
    <location>
        <begin position="45"/>
        <end position="60"/>
    </location>
</feature>
<dbReference type="Gene3D" id="3.30.1520.10">
    <property type="entry name" value="Phox-like domain"/>
    <property type="match status" value="1"/>
</dbReference>
<dbReference type="GO" id="GO:0035091">
    <property type="term" value="F:phosphatidylinositol binding"/>
    <property type="evidence" value="ECO:0007669"/>
    <property type="project" value="InterPro"/>
</dbReference>
<keyword evidence="6" id="KW-0446">Lipid-binding</keyword>
<dbReference type="GO" id="GO:0010008">
    <property type="term" value="C:endosome membrane"/>
    <property type="evidence" value="ECO:0007669"/>
    <property type="project" value="UniProtKB-SubCell"/>
</dbReference>
<dbReference type="SMART" id="SM00312">
    <property type="entry name" value="PX"/>
    <property type="match status" value="1"/>
</dbReference>
<evidence type="ECO:0000256" key="3">
    <source>
        <dbReference type="ARBA" id="ARBA00022448"/>
    </source>
</evidence>
<evidence type="ECO:0000256" key="2">
    <source>
        <dbReference type="ARBA" id="ARBA00010883"/>
    </source>
</evidence>
<feature type="domain" description="PX" evidence="9">
    <location>
        <begin position="73"/>
        <end position="192"/>
    </location>
</feature>
<dbReference type="AlphaFoldDB" id="A0AAV5R723"/>
<dbReference type="EMBL" id="BTGB01000003">
    <property type="protein sequence ID" value="GMM46406.1"/>
    <property type="molecule type" value="Genomic_DNA"/>
</dbReference>
<reference evidence="10 11" key="1">
    <citation type="journal article" date="2023" name="Elife">
        <title>Identification of key yeast species and microbe-microbe interactions impacting larval growth of Drosophila in the wild.</title>
        <authorList>
            <person name="Mure A."/>
            <person name="Sugiura Y."/>
            <person name="Maeda R."/>
            <person name="Honda K."/>
            <person name="Sakurai N."/>
            <person name="Takahashi Y."/>
            <person name="Watada M."/>
            <person name="Katoh T."/>
            <person name="Gotoh A."/>
            <person name="Gotoh Y."/>
            <person name="Taniguchi I."/>
            <person name="Nakamura K."/>
            <person name="Hayashi T."/>
            <person name="Katayama T."/>
            <person name="Uemura T."/>
            <person name="Hattori Y."/>
        </authorList>
    </citation>
    <scope>NUCLEOTIDE SEQUENCE [LARGE SCALE GENOMIC DNA]</scope>
    <source>
        <strain evidence="10 11">PK-24</strain>
    </source>
</reference>
<comment type="caution">
    <text evidence="10">The sequence shown here is derived from an EMBL/GenBank/DDBJ whole genome shotgun (WGS) entry which is preliminary data.</text>
</comment>
<feature type="region of interest" description="Disordered" evidence="8">
    <location>
        <begin position="1"/>
        <end position="62"/>
    </location>
</feature>
<dbReference type="PANTHER" id="PTHR46979:SF2">
    <property type="entry name" value="SORTING NEXIN-41"/>
    <property type="match status" value="1"/>
</dbReference>
<dbReference type="InterPro" id="IPR036871">
    <property type="entry name" value="PX_dom_sf"/>
</dbReference>
<dbReference type="PANTHER" id="PTHR46979">
    <property type="entry name" value="SORTING NEXIN-41"/>
    <property type="match status" value="1"/>
</dbReference>
<dbReference type="Proteomes" id="UP001378960">
    <property type="component" value="Unassembled WGS sequence"/>
</dbReference>
<dbReference type="PROSITE" id="PS50195">
    <property type="entry name" value="PX"/>
    <property type="match status" value="1"/>
</dbReference>
<dbReference type="SUPFAM" id="SSF64268">
    <property type="entry name" value="PX domain"/>
    <property type="match status" value="1"/>
</dbReference>
<comment type="similarity">
    <text evidence="2">Belongs to the sorting nexin family.</text>
</comment>
<organism evidence="10 11">
    <name type="scientific">Pichia kluyveri</name>
    <name type="common">Yeast</name>
    <dbReference type="NCBI Taxonomy" id="36015"/>
    <lineage>
        <taxon>Eukaryota</taxon>
        <taxon>Fungi</taxon>
        <taxon>Dikarya</taxon>
        <taxon>Ascomycota</taxon>
        <taxon>Saccharomycotina</taxon>
        <taxon>Pichiomycetes</taxon>
        <taxon>Pichiales</taxon>
        <taxon>Pichiaceae</taxon>
        <taxon>Pichia</taxon>
    </lineage>
</organism>
<comment type="subcellular location">
    <subcellularLocation>
        <location evidence="1">Endosome membrane</location>
        <topology evidence="1">Peripheral membrane protein</topology>
    </subcellularLocation>
</comment>
<proteinExistence type="inferred from homology"/>
<gene>
    <name evidence="10" type="ORF">DAPK24_029810</name>
</gene>
<keyword evidence="7" id="KW-0472">Membrane</keyword>
<protein>
    <submittedName>
        <fullName evidence="10">Snx41 protein</fullName>
    </submittedName>
</protein>
<dbReference type="InterPro" id="IPR051079">
    <property type="entry name" value="Sorting_Nexin_Autophagy"/>
</dbReference>
<evidence type="ECO:0000256" key="6">
    <source>
        <dbReference type="ARBA" id="ARBA00023121"/>
    </source>
</evidence>
<evidence type="ECO:0000256" key="7">
    <source>
        <dbReference type="ARBA" id="ARBA00023136"/>
    </source>
</evidence>
<evidence type="ECO:0000313" key="10">
    <source>
        <dbReference type="EMBL" id="GMM46406.1"/>
    </source>
</evidence>
<evidence type="ECO:0000256" key="1">
    <source>
        <dbReference type="ARBA" id="ARBA00004481"/>
    </source>
</evidence>
<evidence type="ECO:0000256" key="5">
    <source>
        <dbReference type="ARBA" id="ARBA00022927"/>
    </source>
</evidence>
<dbReference type="Pfam" id="PF00787">
    <property type="entry name" value="PX"/>
    <property type="match status" value="1"/>
</dbReference>
<evidence type="ECO:0000313" key="11">
    <source>
        <dbReference type="Proteomes" id="UP001378960"/>
    </source>
</evidence>
<keyword evidence="11" id="KW-1185">Reference proteome</keyword>
<evidence type="ECO:0000259" key="9">
    <source>
        <dbReference type="PROSITE" id="PS50195"/>
    </source>
</evidence>
<evidence type="ECO:0000256" key="8">
    <source>
        <dbReference type="SAM" id="MobiDB-lite"/>
    </source>
</evidence>
<name>A0AAV5R723_PICKL</name>